<keyword evidence="1" id="KW-0732">Signal</keyword>
<feature type="signal peptide" evidence="1">
    <location>
        <begin position="1"/>
        <end position="21"/>
    </location>
</feature>
<dbReference type="GO" id="GO:0016853">
    <property type="term" value="F:isomerase activity"/>
    <property type="evidence" value="ECO:0007669"/>
    <property type="project" value="UniProtKB-KW"/>
</dbReference>
<keyword evidence="3" id="KW-0413">Isomerase</keyword>
<dbReference type="OrthoDB" id="9797498at2"/>
<protein>
    <submittedName>
        <fullName evidence="3">Steroid delta-isomerase</fullName>
    </submittedName>
</protein>
<dbReference type="RefSeq" id="WP_136566128.1">
    <property type="nucleotide sequence ID" value="NZ_SNTZ01000003.1"/>
</dbReference>
<evidence type="ECO:0000259" key="2">
    <source>
        <dbReference type="Pfam" id="PF12680"/>
    </source>
</evidence>
<name>A0A4S8RM66_9FLAO</name>
<evidence type="ECO:0000313" key="4">
    <source>
        <dbReference type="Proteomes" id="UP000310406"/>
    </source>
</evidence>
<gene>
    <name evidence="3" type="ORF">EZV76_08560</name>
</gene>
<dbReference type="Pfam" id="PF12680">
    <property type="entry name" value="SnoaL_2"/>
    <property type="match status" value="2"/>
</dbReference>
<evidence type="ECO:0000256" key="1">
    <source>
        <dbReference type="SAM" id="SignalP"/>
    </source>
</evidence>
<evidence type="ECO:0000313" key="3">
    <source>
        <dbReference type="EMBL" id="THV59608.1"/>
    </source>
</evidence>
<keyword evidence="4" id="KW-1185">Reference proteome</keyword>
<feature type="domain" description="SnoaL-like" evidence="2">
    <location>
        <begin position="296"/>
        <end position="392"/>
    </location>
</feature>
<proteinExistence type="predicted"/>
<comment type="caution">
    <text evidence="3">The sequence shown here is derived from an EMBL/GenBank/DDBJ whole genome shotgun (WGS) entry which is preliminary data.</text>
</comment>
<dbReference type="InterPro" id="IPR037401">
    <property type="entry name" value="SnoaL-like"/>
</dbReference>
<dbReference type="Gene3D" id="2.120.10.30">
    <property type="entry name" value="TolB, C-terminal domain"/>
    <property type="match status" value="1"/>
</dbReference>
<dbReference type="SUPFAM" id="SSF54427">
    <property type="entry name" value="NTF2-like"/>
    <property type="match status" value="2"/>
</dbReference>
<dbReference type="InterPro" id="IPR011042">
    <property type="entry name" value="6-blade_b-propeller_TolB-like"/>
</dbReference>
<dbReference type="InterPro" id="IPR032710">
    <property type="entry name" value="NTF2-like_dom_sf"/>
</dbReference>
<dbReference type="SUPFAM" id="SSF69304">
    <property type="entry name" value="Tricorn protease N-terminal domain"/>
    <property type="match status" value="1"/>
</dbReference>
<sequence>MMKHFYLLVCLLMTFNSYSQANTEVYLFDLDMSNGNAPLSNPKNISNNHGYDNQPSFWDDDTVLFSSTRADQTDILRFNINQGSTSSWITNTPTGSEYSPLRIPGENAISAIRLDLDGLQRLYEYDIKTGESEAISDLKIGYHVWYNDHVLVCTVLVADRMDLVVIDLDNGSQHTVYKNVGRSLHKIPGTDLVSFISKGSSKNELWQIKSLNVTNHVTDTVLTLIDPVEDMVWLPNGALLIPNDNRISLYNPKVGDTWKDFQVFDKDQVFKISRMAVNPSGTRLALVTEISPKEIVQRQVDTFNKRDLDGFVSCYAENVLAQRFPNDTMYVGKAKMFSNYERFYANTKNAKVEVVKRITLGNKVIDEEITMVDGRQGHQVALYTVEGGLITSMTFIFPNQQTADAESVVQEQLDAYNARDIDAFMDTYSDTIALYNFPNQVTLKDKKEMRTRYDSFFKNTSNLHCKIKNRIVIGNKVIDEEYVTVNDSVITAVAIYEVENGKIVKVTFLQ</sequence>
<dbReference type="Proteomes" id="UP000310406">
    <property type="component" value="Unassembled WGS sequence"/>
</dbReference>
<feature type="chain" id="PRO_5020369368" evidence="1">
    <location>
        <begin position="22"/>
        <end position="510"/>
    </location>
</feature>
<dbReference type="Gene3D" id="3.10.450.50">
    <property type="match status" value="2"/>
</dbReference>
<organism evidence="3 4">
    <name type="scientific">Flagellimonas alvinocaridis</name>
    <dbReference type="NCBI Taxonomy" id="2530200"/>
    <lineage>
        <taxon>Bacteria</taxon>
        <taxon>Pseudomonadati</taxon>
        <taxon>Bacteroidota</taxon>
        <taxon>Flavobacteriia</taxon>
        <taxon>Flavobacteriales</taxon>
        <taxon>Flavobacteriaceae</taxon>
        <taxon>Flagellimonas</taxon>
    </lineage>
</organism>
<reference evidence="3 4" key="1">
    <citation type="submission" date="2019-03" db="EMBL/GenBank/DDBJ databases">
        <title>Muricauda SCR12 sp.nov, a marine bacterium isolated from Pacific Ocean:the Okinawa trough.</title>
        <authorList>
            <person name="Liu L."/>
        </authorList>
    </citation>
    <scope>NUCLEOTIDE SEQUENCE [LARGE SCALE GENOMIC DNA]</scope>
    <source>
        <strain evidence="3 4">SCR12</strain>
    </source>
</reference>
<dbReference type="EMBL" id="SNTZ01000003">
    <property type="protein sequence ID" value="THV59608.1"/>
    <property type="molecule type" value="Genomic_DNA"/>
</dbReference>
<accession>A0A4S8RM66</accession>
<dbReference type="AlphaFoldDB" id="A0A4S8RM66"/>
<feature type="domain" description="SnoaL-like" evidence="2">
    <location>
        <begin position="409"/>
        <end position="505"/>
    </location>
</feature>